<feature type="signal peptide" evidence="1">
    <location>
        <begin position="1"/>
        <end position="22"/>
    </location>
</feature>
<sequence>MYRFSPLFAILALTLLALPARAEVLLIKAVEESASVQTPSRSSSMDSVRSRFGAPREAHAAIGEPPITRWDYPDFTVYFEHDRVIHAVVHRDQP</sequence>
<keyword evidence="3" id="KW-1185">Reference proteome</keyword>
<reference evidence="2" key="1">
    <citation type="submission" date="2017-05" db="EMBL/GenBank/DDBJ databases">
        <title>Thiocyanate degradation by Thiohalobacter thiocyanaticus FOKN1.</title>
        <authorList>
            <person name="Oshiki M."/>
            <person name="Fukushima T."/>
            <person name="Kawano S."/>
            <person name="Nakagawa J."/>
        </authorList>
    </citation>
    <scope>NUCLEOTIDE SEQUENCE [LARGE SCALE GENOMIC DNA]</scope>
    <source>
        <strain evidence="2">FOKN1</strain>
    </source>
</reference>
<evidence type="ECO:0000313" key="3">
    <source>
        <dbReference type="Proteomes" id="UP000218765"/>
    </source>
</evidence>
<keyword evidence="1" id="KW-0732">Signal</keyword>
<dbReference type="EMBL" id="AP018052">
    <property type="protein sequence ID" value="BAZ94188.1"/>
    <property type="molecule type" value="Genomic_DNA"/>
</dbReference>
<feature type="chain" id="PRO_5012441870" description="Phosphodiesterase" evidence="1">
    <location>
        <begin position="23"/>
        <end position="94"/>
    </location>
</feature>
<gene>
    <name evidence="2" type="ORF">FOKN1_1802</name>
</gene>
<accession>A0A1Z4VS69</accession>
<dbReference type="AlphaFoldDB" id="A0A1Z4VS69"/>
<organism evidence="2 3">
    <name type="scientific">Thiohalobacter thiocyanaticus</name>
    <dbReference type="NCBI Taxonomy" id="585455"/>
    <lineage>
        <taxon>Bacteria</taxon>
        <taxon>Pseudomonadati</taxon>
        <taxon>Pseudomonadota</taxon>
        <taxon>Gammaproteobacteria</taxon>
        <taxon>Thiohalobacterales</taxon>
        <taxon>Thiohalobacteraceae</taxon>
        <taxon>Thiohalobacter</taxon>
    </lineage>
</organism>
<dbReference type="RefSeq" id="WP_096366308.1">
    <property type="nucleotide sequence ID" value="NZ_AP018052.1"/>
</dbReference>
<dbReference type="KEGG" id="ttc:FOKN1_1802"/>
<evidence type="ECO:0000256" key="1">
    <source>
        <dbReference type="SAM" id="SignalP"/>
    </source>
</evidence>
<dbReference type="Proteomes" id="UP000218765">
    <property type="component" value="Chromosome"/>
</dbReference>
<evidence type="ECO:0000313" key="2">
    <source>
        <dbReference type="EMBL" id="BAZ94188.1"/>
    </source>
</evidence>
<name>A0A1Z4VS69_9GAMM</name>
<protein>
    <recommendedName>
        <fullName evidence="4">Phosphodiesterase</fullName>
    </recommendedName>
</protein>
<evidence type="ECO:0008006" key="4">
    <source>
        <dbReference type="Google" id="ProtNLM"/>
    </source>
</evidence>
<dbReference type="OrthoDB" id="7063662at2"/>
<proteinExistence type="predicted"/>